<comment type="caution">
    <text evidence="2">The sequence shown here is derived from an EMBL/GenBank/DDBJ whole genome shotgun (WGS) entry which is preliminary data.</text>
</comment>
<dbReference type="EMBL" id="JAOYFB010000005">
    <property type="protein sequence ID" value="KAK4017096.1"/>
    <property type="molecule type" value="Genomic_DNA"/>
</dbReference>
<dbReference type="Proteomes" id="UP001234178">
    <property type="component" value="Unassembled WGS sequence"/>
</dbReference>
<proteinExistence type="predicted"/>
<keyword evidence="1" id="KW-0812">Transmembrane</keyword>
<protein>
    <submittedName>
        <fullName evidence="2">Uncharacterized protein</fullName>
    </submittedName>
</protein>
<reference evidence="2 3" key="1">
    <citation type="journal article" date="2023" name="Nucleic Acids Res.">
        <title>The hologenome of Daphnia magna reveals possible DNA methylation and microbiome-mediated evolution of the host genome.</title>
        <authorList>
            <person name="Chaturvedi A."/>
            <person name="Li X."/>
            <person name="Dhandapani V."/>
            <person name="Marshall H."/>
            <person name="Kissane S."/>
            <person name="Cuenca-Cambronero M."/>
            <person name="Asole G."/>
            <person name="Calvet F."/>
            <person name="Ruiz-Romero M."/>
            <person name="Marangio P."/>
            <person name="Guigo R."/>
            <person name="Rago D."/>
            <person name="Mirbahai L."/>
            <person name="Eastwood N."/>
            <person name="Colbourne J.K."/>
            <person name="Zhou J."/>
            <person name="Mallon E."/>
            <person name="Orsini L."/>
        </authorList>
    </citation>
    <scope>NUCLEOTIDE SEQUENCE [LARGE SCALE GENOMIC DNA]</scope>
    <source>
        <strain evidence="2">LRV0_1</strain>
    </source>
</reference>
<organism evidence="2 3">
    <name type="scientific">Daphnia magna</name>
    <dbReference type="NCBI Taxonomy" id="35525"/>
    <lineage>
        <taxon>Eukaryota</taxon>
        <taxon>Metazoa</taxon>
        <taxon>Ecdysozoa</taxon>
        <taxon>Arthropoda</taxon>
        <taxon>Crustacea</taxon>
        <taxon>Branchiopoda</taxon>
        <taxon>Diplostraca</taxon>
        <taxon>Cladocera</taxon>
        <taxon>Anomopoda</taxon>
        <taxon>Daphniidae</taxon>
        <taxon>Daphnia</taxon>
    </lineage>
</organism>
<evidence type="ECO:0000313" key="3">
    <source>
        <dbReference type="Proteomes" id="UP001234178"/>
    </source>
</evidence>
<keyword evidence="1" id="KW-1133">Transmembrane helix</keyword>
<name>A0ABQ9ZWD4_9CRUS</name>
<gene>
    <name evidence="2" type="ORF">OUZ56_032050</name>
</gene>
<keyword evidence="1" id="KW-0472">Membrane</keyword>
<evidence type="ECO:0000256" key="1">
    <source>
        <dbReference type="SAM" id="Phobius"/>
    </source>
</evidence>
<feature type="transmembrane region" description="Helical" evidence="1">
    <location>
        <begin position="43"/>
        <end position="63"/>
    </location>
</feature>
<evidence type="ECO:0000313" key="2">
    <source>
        <dbReference type="EMBL" id="KAK4017096.1"/>
    </source>
</evidence>
<keyword evidence="3" id="KW-1185">Reference proteome</keyword>
<accession>A0ABQ9ZWD4</accession>
<sequence length="100" mass="11331">MGQLTASEPKEGCLAVFQLCLESGLNDCLFLCGVWRFLVCRPFRCLICLIGIILLPVHTKFLIASMADMESQKIVIMFHSWCLGMKNAQVDFLFDIQSRL</sequence>